<dbReference type="GO" id="GO:0006950">
    <property type="term" value="P:response to stress"/>
    <property type="evidence" value="ECO:0007669"/>
    <property type="project" value="TreeGrafter"/>
</dbReference>
<dbReference type="Gene3D" id="3.30.730.10">
    <property type="entry name" value="AP2/ERF domain"/>
    <property type="match status" value="1"/>
</dbReference>
<comment type="caution">
    <text evidence="11">The sequence shown here is derived from an EMBL/GenBank/DDBJ whole genome shotgun (WGS) entry which is preliminary data.</text>
</comment>
<comment type="subcellular location">
    <subcellularLocation>
        <location evidence="1">Nucleus</location>
    </subcellularLocation>
</comment>
<dbReference type="GO" id="GO:0000976">
    <property type="term" value="F:transcription cis-regulatory region binding"/>
    <property type="evidence" value="ECO:0007669"/>
    <property type="project" value="TreeGrafter"/>
</dbReference>
<evidence type="ECO:0000256" key="4">
    <source>
        <dbReference type="ARBA" id="ARBA00023125"/>
    </source>
</evidence>
<dbReference type="SUPFAM" id="SSF54171">
    <property type="entry name" value="DNA-binding domain"/>
    <property type="match status" value="1"/>
</dbReference>
<dbReference type="GO" id="GO:0045893">
    <property type="term" value="P:positive regulation of DNA-templated transcription"/>
    <property type="evidence" value="ECO:0007669"/>
    <property type="project" value="TreeGrafter"/>
</dbReference>
<dbReference type="PANTHER" id="PTHR31241:SF62">
    <property type="entry name" value="DEHYDRATION-RESPONSIVE ELEMENT-BINDING PROTEIN 2D"/>
    <property type="match status" value="1"/>
</dbReference>
<dbReference type="InterPro" id="IPR016177">
    <property type="entry name" value="DNA-bd_dom_sf"/>
</dbReference>
<accession>A0AAW1M7D6</accession>
<evidence type="ECO:0000256" key="2">
    <source>
        <dbReference type="ARBA" id="ARBA00023015"/>
    </source>
</evidence>
<evidence type="ECO:0000256" key="9">
    <source>
        <dbReference type="SAM" id="MobiDB-lite"/>
    </source>
</evidence>
<gene>
    <name evidence="11" type="ORF">RND81_03G162400</name>
</gene>
<evidence type="ECO:0000256" key="3">
    <source>
        <dbReference type="ARBA" id="ARBA00023016"/>
    </source>
</evidence>
<evidence type="ECO:0000256" key="7">
    <source>
        <dbReference type="ARBA" id="ARBA00023242"/>
    </source>
</evidence>
<dbReference type="CDD" id="cd00018">
    <property type="entry name" value="AP2"/>
    <property type="match status" value="1"/>
</dbReference>
<evidence type="ECO:0000259" key="10">
    <source>
        <dbReference type="PROSITE" id="PS51032"/>
    </source>
</evidence>
<dbReference type="GO" id="GO:0005634">
    <property type="term" value="C:nucleus"/>
    <property type="evidence" value="ECO:0007669"/>
    <property type="project" value="UniProtKB-SubCell"/>
</dbReference>
<keyword evidence="6" id="KW-0804">Transcription</keyword>
<evidence type="ECO:0000313" key="11">
    <source>
        <dbReference type="EMBL" id="KAK9742298.1"/>
    </source>
</evidence>
<keyword evidence="3" id="KW-0346">Stress response</keyword>
<protein>
    <recommendedName>
        <fullName evidence="10">AP2/ERF domain-containing protein</fullName>
    </recommendedName>
</protein>
<feature type="region of interest" description="Disordered" evidence="9">
    <location>
        <begin position="55"/>
        <end position="91"/>
    </location>
</feature>
<dbReference type="SMART" id="SM00380">
    <property type="entry name" value="AP2"/>
    <property type="match status" value="1"/>
</dbReference>
<dbReference type="Pfam" id="PF00847">
    <property type="entry name" value="AP2"/>
    <property type="match status" value="1"/>
</dbReference>
<evidence type="ECO:0000256" key="6">
    <source>
        <dbReference type="ARBA" id="ARBA00023163"/>
    </source>
</evidence>
<keyword evidence="4" id="KW-0238">DNA-binding</keyword>
<keyword evidence="7" id="KW-0539">Nucleus</keyword>
<keyword evidence="12" id="KW-1185">Reference proteome</keyword>
<dbReference type="PANTHER" id="PTHR31241">
    <property type="entry name" value="DEHYDRATION-RESPONSIVE ELEMENT-BINDING PROTEIN 2C"/>
    <property type="match status" value="1"/>
</dbReference>
<dbReference type="PRINTS" id="PR00367">
    <property type="entry name" value="ETHRSPELEMNT"/>
</dbReference>
<dbReference type="InterPro" id="IPR001471">
    <property type="entry name" value="AP2/ERF_dom"/>
</dbReference>
<feature type="compositionally biased region" description="Polar residues" evidence="9">
    <location>
        <begin position="8"/>
        <end position="20"/>
    </location>
</feature>
<feature type="compositionally biased region" description="Basic residues" evidence="9">
    <location>
        <begin position="65"/>
        <end position="79"/>
    </location>
</feature>
<reference evidence="11" key="1">
    <citation type="submission" date="2024-03" db="EMBL/GenBank/DDBJ databases">
        <title>WGS assembly of Saponaria officinalis var. Norfolk2.</title>
        <authorList>
            <person name="Jenkins J."/>
            <person name="Shu S."/>
            <person name="Grimwood J."/>
            <person name="Barry K."/>
            <person name="Goodstein D."/>
            <person name="Schmutz J."/>
            <person name="Leebens-Mack J."/>
            <person name="Osbourn A."/>
        </authorList>
    </citation>
    <scope>NUCLEOTIDE SEQUENCE [LARGE SCALE GENOMIC DNA]</scope>
    <source>
        <strain evidence="11">JIC</strain>
    </source>
</reference>
<dbReference type="PROSITE" id="PS51032">
    <property type="entry name" value="AP2_ERF"/>
    <property type="match status" value="1"/>
</dbReference>
<organism evidence="11 12">
    <name type="scientific">Saponaria officinalis</name>
    <name type="common">Common soapwort</name>
    <name type="synonym">Lychnis saponaria</name>
    <dbReference type="NCBI Taxonomy" id="3572"/>
    <lineage>
        <taxon>Eukaryota</taxon>
        <taxon>Viridiplantae</taxon>
        <taxon>Streptophyta</taxon>
        <taxon>Embryophyta</taxon>
        <taxon>Tracheophyta</taxon>
        <taxon>Spermatophyta</taxon>
        <taxon>Magnoliopsida</taxon>
        <taxon>eudicotyledons</taxon>
        <taxon>Gunneridae</taxon>
        <taxon>Pentapetalae</taxon>
        <taxon>Caryophyllales</taxon>
        <taxon>Caryophyllaceae</taxon>
        <taxon>Caryophylleae</taxon>
        <taxon>Saponaria</taxon>
    </lineage>
</organism>
<dbReference type="GO" id="GO:0003700">
    <property type="term" value="F:DNA-binding transcription factor activity"/>
    <property type="evidence" value="ECO:0007669"/>
    <property type="project" value="InterPro"/>
</dbReference>
<evidence type="ECO:0000256" key="5">
    <source>
        <dbReference type="ARBA" id="ARBA00023159"/>
    </source>
</evidence>
<name>A0AAW1M7D6_SAPOF</name>
<dbReference type="FunFam" id="3.30.730.10:FF:000001">
    <property type="entry name" value="Ethylene-responsive transcription factor 2"/>
    <property type="match status" value="1"/>
</dbReference>
<evidence type="ECO:0000256" key="1">
    <source>
        <dbReference type="ARBA" id="ARBA00004123"/>
    </source>
</evidence>
<keyword evidence="5" id="KW-0010">Activator</keyword>
<comment type="similarity">
    <text evidence="8">Belongs to the AP2/ERF transcription factor family. ERF subfamily.</text>
</comment>
<proteinExistence type="inferred from homology"/>
<keyword evidence="2" id="KW-0805">Transcription regulation</keyword>
<dbReference type="EMBL" id="JBDFQZ010000003">
    <property type="protein sequence ID" value="KAK9742298.1"/>
    <property type="molecule type" value="Genomic_DNA"/>
</dbReference>
<dbReference type="InterPro" id="IPR036955">
    <property type="entry name" value="AP2/ERF_dom_sf"/>
</dbReference>
<evidence type="ECO:0000256" key="8">
    <source>
        <dbReference type="ARBA" id="ARBA00024343"/>
    </source>
</evidence>
<dbReference type="AlphaFoldDB" id="A0AAW1M7D6"/>
<feature type="domain" description="AP2/ERF" evidence="10">
    <location>
        <begin position="91"/>
        <end position="148"/>
    </location>
</feature>
<evidence type="ECO:0000313" key="12">
    <source>
        <dbReference type="Proteomes" id="UP001443914"/>
    </source>
</evidence>
<dbReference type="Proteomes" id="UP001443914">
    <property type="component" value="Unassembled WGS sequence"/>
</dbReference>
<feature type="region of interest" description="Disordered" evidence="9">
    <location>
        <begin position="1"/>
        <end position="40"/>
    </location>
</feature>
<sequence length="321" mass="35370">MGSFDYDTATSNQVSTSSSLPCDYTRQRKPRRRRDGSVSVADTIAKWKKLNSGLDLGPTHVNGKPVRRPPAKGSKKGCMKGKGGPENSSCSFRGVRQRTWGKWVAEIREPNKGPRLWLGTFPTAVEAALAYDEAARAMYGPSARLNFPDYPDSATTSYSCSTSDEHSEACVGNETDSVIVKEESKPEVREEEGGIDINDYLHCYGDDEMFDVDEFLGTIDAGPVFKTDNMSQDFDVGKQDYVGFKSEVESDHIQLGTPEEQSFQCPNAELYQYDNQDLKLFDCLNQMSGGRYGAADCGLEFLQPGLAVDNHGFLDLAELGL</sequence>